<dbReference type="PROSITE" id="PS50878">
    <property type="entry name" value="RT_POL"/>
    <property type="match status" value="1"/>
</dbReference>
<evidence type="ECO:0000256" key="7">
    <source>
        <dbReference type="ARBA" id="ARBA00023118"/>
    </source>
</evidence>
<protein>
    <recommendedName>
        <fullName evidence="1">RNA-directed DNA polymerase</fullName>
        <ecNumber evidence="1">2.7.7.49</ecNumber>
    </recommendedName>
</protein>
<keyword evidence="5" id="KW-0460">Magnesium</keyword>
<name>A0ABV0M4H2_9HYPH</name>
<dbReference type="Pfam" id="PF00078">
    <property type="entry name" value="RVT_1"/>
    <property type="match status" value="1"/>
</dbReference>
<dbReference type="InterPro" id="IPR000477">
    <property type="entry name" value="RT_dom"/>
</dbReference>
<dbReference type="CDD" id="cd03487">
    <property type="entry name" value="RT_Bac_retron_II"/>
    <property type="match status" value="1"/>
</dbReference>
<dbReference type="RefSeq" id="WP_348863487.1">
    <property type="nucleotide sequence ID" value="NZ_JBEAAL010000012.1"/>
</dbReference>
<keyword evidence="7" id="KW-0051">Antiviral defense</keyword>
<dbReference type="GO" id="GO:0003964">
    <property type="term" value="F:RNA-directed DNA polymerase activity"/>
    <property type="evidence" value="ECO:0007669"/>
    <property type="project" value="UniProtKB-KW"/>
</dbReference>
<evidence type="ECO:0000259" key="10">
    <source>
        <dbReference type="PROSITE" id="PS50878"/>
    </source>
</evidence>
<keyword evidence="4" id="KW-0479">Metal-binding</keyword>
<keyword evidence="3 11" id="KW-0548">Nucleotidyltransferase</keyword>
<organism evidence="11 12">
    <name type="scientific">Neorhizobium phenanthreniclasticum</name>
    <dbReference type="NCBI Taxonomy" id="3157917"/>
    <lineage>
        <taxon>Bacteria</taxon>
        <taxon>Pseudomonadati</taxon>
        <taxon>Pseudomonadota</taxon>
        <taxon>Alphaproteobacteria</taxon>
        <taxon>Hyphomicrobiales</taxon>
        <taxon>Rhizobiaceae</taxon>
        <taxon>Rhizobium/Agrobacterium group</taxon>
        <taxon>Neorhizobium</taxon>
    </lineage>
</organism>
<comment type="similarity">
    <text evidence="8">Belongs to the bacterial reverse transcriptase family.</text>
</comment>
<keyword evidence="12" id="KW-1185">Reference proteome</keyword>
<evidence type="ECO:0000256" key="8">
    <source>
        <dbReference type="ARBA" id="ARBA00034120"/>
    </source>
</evidence>
<comment type="catalytic activity">
    <reaction evidence="9">
        <text>DNA(n) + a 2'-deoxyribonucleoside 5'-triphosphate = DNA(n+1) + diphosphate</text>
        <dbReference type="Rhea" id="RHEA:22508"/>
        <dbReference type="Rhea" id="RHEA-COMP:17339"/>
        <dbReference type="Rhea" id="RHEA-COMP:17340"/>
        <dbReference type="ChEBI" id="CHEBI:33019"/>
        <dbReference type="ChEBI" id="CHEBI:61560"/>
        <dbReference type="ChEBI" id="CHEBI:173112"/>
        <dbReference type="EC" id="2.7.7.49"/>
    </reaction>
</comment>
<dbReference type="PRINTS" id="PR00866">
    <property type="entry name" value="RNADNAPOLMS"/>
</dbReference>
<evidence type="ECO:0000256" key="6">
    <source>
        <dbReference type="ARBA" id="ARBA00022918"/>
    </source>
</evidence>
<proteinExistence type="inferred from homology"/>
<evidence type="ECO:0000256" key="4">
    <source>
        <dbReference type="ARBA" id="ARBA00022723"/>
    </source>
</evidence>
<evidence type="ECO:0000256" key="9">
    <source>
        <dbReference type="ARBA" id="ARBA00048173"/>
    </source>
</evidence>
<dbReference type="PANTHER" id="PTHR34047:SF7">
    <property type="entry name" value="RNA-DIRECTED DNA POLYMERASE"/>
    <property type="match status" value="1"/>
</dbReference>
<dbReference type="Proteomes" id="UP001496627">
    <property type="component" value="Unassembled WGS sequence"/>
</dbReference>
<gene>
    <name evidence="11" type="ORF">ABK249_17530</name>
</gene>
<reference evidence="11 12" key="1">
    <citation type="submission" date="2024-05" db="EMBL/GenBank/DDBJ databases">
        <title>Neorhizobium sp. Rsf11, a plant growth promoting and heavy metal resistant PAH-degrader.</title>
        <authorList>
            <person name="Golubev S.N."/>
            <person name="Muratova A.Y."/>
            <person name="Markelova M.I."/>
        </authorList>
    </citation>
    <scope>NUCLEOTIDE SEQUENCE [LARGE SCALE GENOMIC DNA]</scope>
    <source>
        <strain evidence="11 12">Rsf11</strain>
    </source>
</reference>
<dbReference type="InterPro" id="IPR051083">
    <property type="entry name" value="GrpII_Intron_Splice-Mob/Def"/>
</dbReference>
<feature type="domain" description="Reverse transcriptase" evidence="10">
    <location>
        <begin position="62"/>
        <end position="308"/>
    </location>
</feature>
<sequence length="383" mass="44063">MWSSHRYRLEAREKLLSEQVIQAAISQSERLLTADPALPPILSLNHLSVRCGIPYSDLREFVSRRSIDKNEPSMPYQNFSIRKRSGGRRFIHVPNRQLMAVQRWINSHILQDVKPHSASHAFSRKSSIKKCAQVHCGSAWLVKLDISDFFESVSEIQVFRAFHSMGYAPLVAFELARICTIRTPTHSPRQHFKQWLVKKANNTIYAYNDRYLGYLPQGAPTSPLLANLVMRQCDKELSEIAAKFGMKYTRYSDDLTFSSHDPDHGRDACRKLIFEAYSVLSRAGYRPNARKSTIVPPSARKLVLGLTVDGAEPGLTKEFKDRIRQHLYFLEKLGPVDHAFNRKFDSIWGMKAHIKGLIDFAKMIEPKYAALCRERFQKIDWPV</sequence>
<dbReference type="EMBL" id="JBEAAL010000012">
    <property type="protein sequence ID" value="MEQ1406736.1"/>
    <property type="molecule type" value="Genomic_DNA"/>
</dbReference>
<evidence type="ECO:0000256" key="1">
    <source>
        <dbReference type="ARBA" id="ARBA00012493"/>
    </source>
</evidence>
<dbReference type="EC" id="2.7.7.49" evidence="1"/>
<evidence type="ECO:0000313" key="11">
    <source>
        <dbReference type="EMBL" id="MEQ1406736.1"/>
    </source>
</evidence>
<evidence type="ECO:0000256" key="2">
    <source>
        <dbReference type="ARBA" id="ARBA00022679"/>
    </source>
</evidence>
<evidence type="ECO:0000313" key="12">
    <source>
        <dbReference type="Proteomes" id="UP001496627"/>
    </source>
</evidence>
<dbReference type="PANTHER" id="PTHR34047">
    <property type="entry name" value="NUCLEAR INTRON MATURASE 1, MITOCHONDRIAL-RELATED"/>
    <property type="match status" value="1"/>
</dbReference>
<evidence type="ECO:0000256" key="5">
    <source>
        <dbReference type="ARBA" id="ARBA00022842"/>
    </source>
</evidence>
<keyword evidence="6 11" id="KW-0695">RNA-directed DNA polymerase</keyword>
<keyword evidence="2 11" id="KW-0808">Transferase</keyword>
<accession>A0ABV0M4H2</accession>
<comment type="caution">
    <text evidence="11">The sequence shown here is derived from an EMBL/GenBank/DDBJ whole genome shotgun (WGS) entry which is preliminary data.</text>
</comment>
<dbReference type="InterPro" id="IPR043502">
    <property type="entry name" value="DNA/RNA_pol_sf"/>
</dbReference>
<dbReference type="InterPro" id="IPR000123">
    <property type="entry name" value="Reverse_transcriptase_msDNA"/>
</dbReference>
<evidence type="ECO:0000256" key="3">
    <source>
        <dbReference type="ARBA" id="ARBA00022695"/>
    </source>
</evidence>
<dbReference type="SUPFAM" id="SSF56672">
    <property type="entry name" value="DNA/RNA polymerases"/>
    <property type="match status" value="1"/>
</dbReference>